<accession>A0A150RKV1</accession>
<proteinExistence type="predicted"/>
<dbReference type="AlphaFoldDB" id="A0A150RKV1"/>
<sequence length="83" mass="9274">MLVVRVRQIAVFKRFTARRVSAFGSRVVLKGGFALELRLHGARATRDMDLRVSGDPGALLTELHAAGRMDLGDFMTFEIRRDA</sequence>
<protein>
    <recommendedName>
        <fullName evidence="3">Nucleotidyl transferase AbiEii/AbiGii toxin family protein</fullName>
    </recommendedName>
</protein>
<dbReference type="Proteomes" id="UP000075515">
    <property type="component" value="Unassembled WGS sequence"/>
</dbReference>
<gene>
    <name evidence="1" type="ORF">BE18_50775</name>
</gene>
<evidence type="ECO:0000313" key="1">
    <source>
        <dbReference type="EMBL" id="KYF80586.1"/>
    </source>
</evidence>
<dbReference type="Pfam" id="PF08843">
    <property type="entry name" value="AbiEii"/>
    <property type="match status" value="1"/>
</dbReference>
<dbReference type="InterPro" id="IPR014942">
    <property type="entry name" value="AbiEii"/>
</dbReference>
<name>A0A150RKV1_SORCE</name>
<dbReference type="EMBL" id="JEMC01003539">
    <property type="protein sequence ID" value="KYF80586.1"/>
    <property type="molecule type" value="Genomic_DNA"/>
</dbReference>
<evidence type="ECO:0000313" key="2">
    <source>
        <dbReference type="Proteomes" id="UP000075515"/>
    </source>
</evidence>
<reference evidence="1 2" key="1">
    <citation type="submission" date="2014-02" db="EMBL/GenBank/DDBJ databases">
        <title>The small core and large imbalanced accessory genome model reveals a collaborative survival strategy of Sorangium cellulosum strains in nature.</title>
        <authorList>
            <person name="Han K."/>
            <person name="Peng R."/>
            <person name="Blom J."/>
            <person name="Li Y.-Z."/>
        </authorList>
    </citation>
    <scope>NUCLEOTIDE SEQUENCE [LARGE SCALE GENOMIC DNA]</scope>
    <source>
        <strain evidence="1 2">So0149</strain>
    </source>
</reference>
<organism evidence="1 2">
    <name type="scientific">Sorangium cellulosum</name>
    <name type="common">Polyangium cellulosum</name>
    <dbReference type="NCBI Taxonomy" id="56"/>
    <lineage>
        <taxon>Bacteria</taxon>
        <taxon>Pseudomonadati</taxon>
        <taxon>Myxococcota</taxon>
        <taxon>Polyangia</taxon>
        <taxon>Polyangiales</taxon>
        <taxon>Polyangiaceae</taxon>
        <taxon>Sorangium</taxon>
    </lineage>
</organism>
<evidence type="ECO:0008006" key="3">
    <source>
        <dbReference type="Google" id="ProtNLM"/>
    </source>
</evidence>
<comment type="caution">
    <text evidence="1">The sequence shown here is derived from an EMBL/GenBank/DDBJ whole genome shotgun (WGS) entry which is preliminary data.</text>
</comment>